<dbReference type="RefSeq" id="WP_200167731.1">
    <property type="nucleotide sequence ID" value="NZ_JACTSG010000012.1"/>
</dbReference>
<protein>
    <recommendedName>
        <fullName evidence="1">YopX protein domain-containing protein</fullName>
    </recommendedName>
</protein>
<feature type="domain" description="YopX protein" evidence="1">
    <location>
        <begin position="5"/>
        <end position="117"/>
    </location>
</feature>
<comment type="caution">
    <text evidence="2">The sequence shown here is derived from an EMBL/GenBank/DDBJ whole genome shotgun (WGS) entry which is preliminary data.</text>
</comment>
<dbReference type="SUPFAM" id="SSF159006">
    <property type="entry name" value="YopX-like"/>
    <property type="match status" value="1"/>
</dbReference>
<dbReference type="Gene3D" id="2.30.30.290">
    <property type="entry name" value="YopX-like domains"/>
    <property type="match status" value="1"/>
</dbReference>
<reference evidence="2 3" key="1">
    <citation type="submission" date="2020-08" db="EMBL/GenBank/DDBJ databases">
        <title>Comparative genomics of Francisella species.</title>
        <authorList>
            <person name="Sahl J."/>
            <person name="Sjodin A."/>
            <person name="Wagner D."/>
            <person name="Forsman M."/>
        </authorList>
    </citation>
    <scope>NUCLEOTIDE SEQUENCE [LARGE SCALE GENOMIC DNA]</scope>
    <source>
        <strain evidence="2 3">F1093</strain>
    </source>
</reference>
<proteinExistence type="predicted"/>
<accession>A0ABS1GEN1</accession>
<dbReference type="EMBL" id="JACTSG010000012">
    <property type="protein sequence ID" value="MBK2303296.1"/>
    <property type="molecule type" value="Genomic_DNA"/>
</dbReference>
<dbReference type="Proteomes" id="UP000760407">
    <property type="component" value="Unassembled WGS sequence"/>
</dbReference>
<sequence>MREIKFRGISKKTKDWVYGSYWKDCRIGPTIICGDGSSIDDFHLVYEDTVGQFTGVEDKNGVEIYEGDIVIRDLDGHKSDVTFDDGVFTMSGDWQLPLAEEEVEVIGNKFENLEILEK</sequence>
<evidence type="ECO:0000259" key="1">
    <source>
        <dbReference type="Pfam" id="PF09643"/>
    </source>
</evidence>
<dbReference type="InterPro" id="IPR019096">
    <property type="entry name" value="YopX_protein"/>
</dbReference>
<dbReference type="InterPro" id="IPR023385">
    <property type="entry name" value="YopX-like_C"/>
</dbReference>
<evidence type="ECO:0000313" key="3">
    <source>
        <dbReference type="Proteomes" id="UP000760407"/>
    </source>
</evidence>
<dbReference type="Pfam" id="PF09643">
    <property type="entry name" value="YopX"/>
    <property type="match status" value="1"/>
</dbReference>
<organism evidence="2 3">
    <name type="scientific">Francisella philomiragia</name>
    <dbReference type="NCBI Taxonomy" id="28110"/>
    <lineage>
        <taxon>Bacteria</taxon>
        <taxon>Pseudomonadati</taxon>
        <taxon>Pseudomonadota</taxon>
        <taxon>Gammaproteobacteria</taxon>
        <taxon>Thiotrichales</taxon>
        <taxon>Francisellaceae</taxon>
        <taxon>Francisella</taxon>
    </lineage>
</organism>
<gene>
    <name evidence="2" type="ORF">IBE52_10275</name>
</gene>
<name>A0ABS1GEN1_9GAMM</name>
<evidence type="ECO:0000313" key="2">
    <source>
        <dbReference type="EMBL" id="MBK2303296.1"/>
    </source>
</evidence>
<keyword evidence="3" id="KW-1185">Reference proteome</keyword>